<dbReference type="GO" id="GO:0034220">
    <property type="term" value="P:monoatomic ion transmembrane transport"/>
    <property type="evidence" value="ECO:0007669"/>
    <property type="project" value="InterPro"/>
</dbReference>
<dbReference type="PANTHER" id="PTHR34501:SF9">
    <property type="entry name" value="MAJOR OUTER MEMBRANE PROTEIN P.IA"/>
    <property type="match status" value="1"/>
</dbReference>
<dbReference type="SUPFAM" id="SSF56935">
    <property type="entry name" value="Porins"/>
    <property type="match status" value="1"/>
</dbReference>
<dbReference type="PRINTS" id="PR00184">
    <property type="entry name" value="NEISSPPORIN"/>
</dbReference>
<keyword evidence="10" id="KW-0998">Cell outer membrane</keyword>
<feature type="signal peptide" evidence="11">
    <location>
        <begin position="1"/>
        <end position="19"/>
    </location>
</feature>
<comment type="subcellular location">
    <subcellularLocation>
        <location evidence="1">Cell outer membrane</location>
        <topology evidence="1">Multi-pass membrane protein</topology>
    </subcellularLocation>
</comment>
<dbReference type="Gene3D" id="2.40.160.10">
    <property type="entry name" value="Porin"/>
    <property type="match status" value="1"/>
</dbReference>
<evidence type="ECO:0000313" key="14">
    <source>
        <dbReference type="Proteomes" id="UP000256838"/>
    </source>
</evidence>
<dbReference type="CDD" id="cd00342">
    <property type="entry name" value="gram_neg_porins"/>
    <property type="match status" value="1"/>
</dbReference>
<keyword evidence="9" id="KW-0472">Membrane</keyword>
<feature type="chain" id="PRO_5017562674" evidence="11">
    <location>
        <begin position="20"/>
        <end position="362"/>
    </location>
</feature>
<proteinExistence type="predicted"/>
<evidence type="ECO:0000256" key="7">
    <source>
        <dbReference type="ARBA" id="ARBA00023065"/>
    </source>
</evidence>
<evidence type="ECO:0000256" key="10">
    <source>
        <dbReference type="ARBA" id="ARBA00023237"/>
    </source>
</evidence>
<evidence type="ECO:0000259" key="12">
    <source>
        <dbReference type="Pfam" id="PF13609"/>
    </source>
</evidence>
<name>A0A3D8K6Y5_9BURK</name>
<protein>
    <submittedName>
        <fullName evidence="13">Porin</fullName>
    </submittedName>
</protein>
<keyword evidence="5" id="KW-0812">Transmembrane</keyword>
<dbReference type="InterPro" id="IPR050298">
    <property type="entry name" value="Gram-neg_bact_OMP"/>
</dbReference>
<dbReference type="GO" id="GO:0046930">
    <property type="term" value="C:pore complex"/>
    <property type="evidence" value="ECO:0007669"/>
    <property type="project" value="UniProtKB-KW"/>
</dbReference>
<accession>A0A3D8K6Y5</accession>
<comment type="subunit">
    <text evidence="2">Homotrimer.</text>
</comment>
<dbReference type="InterPro" id="IPR023614">
    <property type="entry name" value="Porin_dom_sf"/>
</dbReference>
<dbReference type="Proteomes" id="UP000256838">
    <property type="component" value="Unassembled WGS sequence"/>
</dbReference>
<keyword evidence="7" id="KW-0406">Ion transport</keyword>
<gene>
    <name evidence="13" type="ORF">DWV00_00555</name>
</gene>
<evidence type="ECO:0000256" key="6">
    <source>
        <dbReference type="ARBA" id="ARBA00022729"/>
    </source>
</evidence>
<dbReference type="EMBL" id="QRGA01000001">
    <property type="protein sequence ID" value="RDV00332.1"/>
    <property type="molecule type" value="Genomic_DNA"/>
</dbReference>
<sequence>MNKMIAAAIGLSVAGPAMAQSGVTLYGVLNTGISYISNQGGSSNVRMDSGTLMMSRFGLKGSEDLGGGTKAIFELEQGFSGTTGAVAGCLSSSCAFSRNAYVGLDSQRYGAATAGLQTTTYADILGSYMGADLLESTYWSVHPGDYDQVFRAGLGNSIKYQSSSFAGLKLSGTYNFGGVPGSIVASSQWSVGLNYTAGALSAGASYLRNHGAFEPTGIFLSSTSNPIGPKGTAGESESFGAGLGYQFSTSTLHLLATQTDFTTAGAIARTYEIGYSNKISSSLTLNLDYQYTDVLHRAGIHLPVAMLDYFLSKRTDLYGVVAYEQARGKSYTGAPIAASIFTVGDSSTGRQLAVGVGIRHFF</sequence>
<evidence type="ECO:0000313" key="13">
    <source>
        <dbReference type="EMBL" id="RDV00332.1"/>
    </source>
</evidence>
<dbReference type="AlphaFoldDB" id="A0A3D8K6Y5"/>
<dbReference type="Pfam" id="PF13609">
    <property type="entry name" value="Porin_4"/>
    <property type="match status" value="1"/>
</dbReference>
<organism evidence="13 14">
    <name type="scientific">Trinickia dinghuensis</name>
    <dbReference type="NCBI Taxonomy" id="2291023"/>
    <lineage>
        <taxon>Bacteria</taxon>
        <taxon>Pseudomonadati</taxon>
        <taxon>Pseudomonadota</taxon>
        <taxon>Betaproteobacteria</taxon>
        <taxon>Burkholderiales</taxon>
        <taxon>Burkholderiaceae</taxon>
        <taxon>Trinickia</taxon>
    </lineage>
</organism>
<dbReference type="InterPro" id="IPR002299">
    <property type="entry name" value="Porin_Neis"/>
</dbReference>
<dbReference type="InterPro" id="IPR033900">
    <property type="entry name" value="Gram_neg_porin_domain"/>
</dbReference>
<keyword evidence="8" id="KW-0626">Porin</keyword>
<evidence type="ECO:0000256" key="9">
    <source>
        <dbReference type="ARBA" id="ARBA00023136"/>
    </source>
</evidence>
<dbReference type="GO" id="GO:0009279">
    <property type="term" value="C:cell outer membrane"/>
    <property type="evidence" value="ECO:0007669"/>
    <property type="project" value="UniProtKB-SubCell"/>
</dbReference>
<dbReference type="PANTHER" id="PTHR34501">
    <property type="entry name" value="PROTEIN YDDL-RELATED"/>
    <property type="match status" value="1"/>
</dbReference>
<keyword evidence="3" id="KW-0813">Transport</keyword>
<keyword evidence="4" id="KW-1134">Transmembrane beta strand</keyword>
<evidence type="ECO:0000256" key="1">
    <source>
        <dbReference type="ARBA" id="ARBA00004571"/>
    </source>
</evidence>
<keyword evidence="6 11" id="KW-0732">Signal</keyword>
<dbReference type="GO" id="GO:0015288">
    <property type="term" value="F:porin activity"/>
    <property type="evidence" value="ECO:0007669"/>
    <property type="project" value="UniProtKB-KW"/>
</dbReference>
<dbReference type="InterPro" id="IPR001702">
    <property type="entry name" value="Porin_Gram-ve"/>
</dbReference>
<dbReference type="PRINTS" id="PR00182">
    <property type="entry name" value="ECOLNEIPORIN"/>
</dbReference>
<evidence type="ECO:0000256" key="2">
    <source>
        <dbReference type="ARBA" id="ARBA00011233"/>
    </source>
</evidence>
<evidence type="ECO:0000256" key="11">
    <source>
        <dbReference type="SAM" id="SignalP"/>
    </source>
</evidence>
<evidence type="ECO:0000256" key="3">
    <source>
        <dbReference type="ARBA" id="ARBA00022448"/>
    </source>
</evidence>
<evidence type="ECO:0000256" key="4">
    <source>
        <dbReference type="ARBA" id="ARBA00022452"/>
    </source>
</evidence>
<evidence type="ECO:0000256" key="8">
    <source>
        <dbReference type="ARBA" id="ARBA00023114"/>
    </source>
</evidence>
<keyword evidence="14" id="KW-1185">Reference proteome</keyword>
<comment type="caution">
    <text evidence="13">The sequence shown here is derived from an EMBL/GenBank/DDBJ whole genome shotgun (WGS) entry which is preliminary data.</text>
</comment>
<feature type="domain" description="Porin" evidence="12">
    <location>
        <begin position="7"/>
        <end position="327"/>
    </location>
</feature>
<reference evidence="13 14" key="1">
    <citation type="submission" date="2018-08" db="EMBL/GenBank/DDBJ databases">
        <title>Paraburkholderia sp. DHOM06 isolated from forest soil.</title>
        <authorList>
            <person name="Gao Z.-H."/>
            <person name="Qiu L.-H."/>
        </authorList>
    </citation>
    <scope>NUCLEOTIDE SEQUENCE [LARGE SCALE GENOMIC DNA]</scope>
    <source>
        <strain evidence="13 14">DHOM06</strain>
    </source>
</reference>
<evidence type="ECO:0000256" key="5">
    <source>
        <dbReference type="ARBA" id="ARBA00022692"/>
    </source>
</evidence>